<sequence>MSGLLRGRAPCASRCTFARNAGDTVERDINVLGAVVTRLIDDEWRRWIAENLLLDAAPETVHAVLVQHGFEHDHAICEIDSTLRSPYFRAGSRLRNRLRKREWMLSVYGDLNRMRAGADSIERCARLPRDAFYEQFYFQNRPVIITGMFDSWPARERWNFDYFRARCGDAVVEVQFGRDADADYEINQPALKHTMRFRDYVDLVEQSGVTNDFYMTANNASRNRGALAALWADAPPIREYLDASAVDAGFFWFGPAGTKTPFHHDLTNNVMAQVVGRKRVLLVPFTDTVHMYNHLHCYSLIDGGAIDVKHFPSVRQTRMIECTLEPGELLFLPIGWWHYVEALDASVTMTYTNFLERNDFGQTYSTFQEL</sequence>
<dbReference type="PROSITE" id="PS51184">
    <property type="entry name" value="JMJC"/>
    <property type="match status" value="1"/>
</dbReference>
<reference evidence="2" key="1">
    <citation type="submission" date="2016-12" db="EMBL/GenBank/DDBJ databases">
        <authorList>
            <person name="Moulin L."/>
        </authorList>
    </citation>
    <scope>NUCLEOTIDE SEQUENCE [LARGE SCALE GENOMIC DNA]</scope>
    <source>
        <strain evidence="2">STM 7183</strain>
    </source>
</reference>
<dbReference type="SUPFAM" id="SSF51197">
    <property type="entry name" value="Clavaminate synthase-like"/>
    <property type="match status" value="1"/>
</dbReference>
<gene>
    <name evidence="2" type="ORF">BN2476_1150018</name>
</gene>
<dbReference type="Gene3D" id="2.60.120.650">
    <property type="entry name" value="Cupin"/>
    <property type="match status" value="1"/>
</dbReference>
<organism evidence="2 3">
    <name type="scientific">Paraburkholderia piptadeniae</name>
    <dbReference type="NCBI Taxonomy" id="1701573"/>
    <lineage>
        <taxon>Bacteria</taxon>
        <taxon>Pseudomonadati</taxon>
        <taxon>Pseudomonadota</taxon>
        <taxon>Betaproteobacteria</taxon>
        <taxon>Burkholderiales</taxon>
        <taxon>Burkholderiaceae</taxon>
        <taxon>Paraburkholderia</taxon>
    </lineage>
</organism>
<dbReference type="Proteomes" id="UP000195569">
    <property type="component" value="Unassembled WGS sequence"/>
</dbReference>
<dbReference type="AlphaFoldDB" id="A0A1N7SWJ6"/>
<dbReference type="PANTHER" id="PTHR12461">
    <property type="entry name" value="HYPOXIA-INDUCIBLE FACTOR 1 ALPHA INHIBITOR-RELATED"/>
    <property type="match status" value="1"/>
</dbReference>
<dbReference type="Pfam" id="PF13621">
    <property type="entry name" value="Cupin_8"/>
    <property type="match status" value="1"/>
</dbReference>
<protein>
    <submittedName>
        <fullName evidence="2">Hypoxia-inducible factor 1 alpha inhibitor</fullName>
        <ecNumber evidence="2">1.14.11.16</ecNumber>
    </submittedName>
</protein>
<dbReference type="PANTHER" id="PTHR12461:SF105">
    <property type="entry name" value="HYPOXIA-INDUCIBLE FACTOR 1-ALPHA INHIBITOR"/>
    <property type="match status" value="1"/>
</dbReference>
<evidence type="ECO:0000313" key="2">
    <source>
        <dbReference type="EMBL" id="SIT51304.1"/>
    </source>
</evidence>
<dbReference type="EMBL" id="CYGY02000115">
    <property type="protein sequence ID" value="SIT51304.1"/>
    <property type="molecule type" value="Genomic_DNA"/>
</dbReference>
<dbReference type="InterPro" id="IPR041667">
    <property type="entry name" value="Cupin_8"/>
</dbReference>
<proteinExistence type="predicted"/>
<keyword evidence="2" id="KW-0560">Oxidoreductase</keyword>
<accession>A0A1N7SWJ6</accession>
<dbReference type="GO" id="GO:0062101">
    <property type="term" value="F:peptidyl-aspartic acid 3-dioxygenase activity"/>
    <property type="evidence" value="ECO:0007669"/>
    <property type="project" value="UniProtKB-EC"/>
</dbReference>
<keyword evidence="3" id="KW-1185">Reference proteome</keyword>
<comment type="caution">
    <text evidence="2">The sequence shown here is derived from an EMBL/GenBank/DDBJ whole genome shotgun (WGS) entry which is preliminary data.</text>
</comment>
<dbReference type="InterPro" id="IPR003347">
    <property type="entry name" value="JmjC_dom"/>
</dbReference>
<evidence type="ECO:0000313" key="3">
    <source>
        <dbReference type="Proteomes" id="UP000195569"/>
    </source>
</evidence>
<feature type="domain" description="JmjC" evidence="1">
    <location>
        <begin position="219"/>
        <end position="370"/>
    </location>
</feature>
<dbReference type="SMART" id="SM00558">
    <property type="entry name" value="JmjC"/>
    <property type="match status" value="1"/>
</dbReference>
<dbReference type="EC" id="1.14.11.16" evidence="2"/>
<evidence type="ECO:0000259" key="1">
    <source>
        <dbReference type="PROSITE" id="PS51184"/>
    </source>
</evidence>
<name>A0A1N7SWJ6_9BURK</name>